<comment type="caution">
    <text evidence="6">The sequence shown here is derived from an EMBL/GenBank/DDBJ whole genome shotgun (WGS) entry which is preliminary data.</text>
</comment>
<evidence type="ECO:0000256" key="2">
    <source>
        <dbReference type="ARBA" id="ARBA00023157"/>
    </source>
</evidence>
<feature type="signal peptide" evidence="4">
    <location>
        <begin position="1"/>
        <end position="27"/>
    </location>
</feature>
<dbReference type="GO" id="GO:0046910">
    <property type="term" value="F:pectinesterase inhibitor activity"/>
    <property type="evidence" value="ECO:0007669"/>
    <property type="project" value="InterPro"/>
</dbReference>
<dbReference type="EMBL" id="BSYO01000011">
    <property type="protein sequence ID" value="GMH11566.1"/>
    <property type="molecule type" value="Genomic_DNA"/>
</dbReference>
<reference evidence="6" key="1">
    <citation type="submission" date="2023-05" db="EMBL/GenBank/DDBJ databases">
        <title>Nepenthes gracilis genome sequencing.</title>
        <authorList>
            <person name="Fukushima K."/>
        </authorList>
    </citation>
    <scope>NUCLEOTIDE SEQUENCE</scope>
    <source>
        <strain evidence="6">SING2019-196</strain>
    </source>
</reference>
<name>A0AAD3XPA5_NEPGR</name>
<accession>A0AAD3XPA5</accession>
<gene>
    <name evidence="6" type="ORF">Nepgr_013407</name>
</gene>
<evidence type="ECO:0000256" key="1">
    <source>
        <dbReference type="ARBA" id="ARBA00022729"/>
    </source>
</evidence>
<keyword evidence="1 4" id="KW-0732">Signal</keyword>
<feature type="domain" description="Pectinesterase inhibitor" evidence="5">
    <location>
        <begin position="27"/>
        <end position="180"/>
    </location>
</feature>
<evidence type="ECO:0000313" key="6">
    <source>
        <dbReference type="EMBL" id="GMH11566.1"/>
    </source>
</evidence>
<comment type="similarity">
    <text evidence="3">Belongs to the PMEI family.</text>
</comment>
<dbReference type="InterPro" id="IPR035513">
    <property type="entry name" value="Invertase/methylesterase_inhib"/>
</dbReference>
<dbReference type="NCBIfam" id="TIGR01614">
    <property type="entry name" value="PME_inhib"/>
    <property type="match status" value="1"/>
</dbReference>
<dbReference type="FunFam" id="1.20.140.40:FF:000008">
    <property type="entry name" value="Invertase/pectin methylesterase inhibitor family protein"/>
    <property type="match status" value="1"/>
</dbReference>
<protein>
    <recommendedName>
        <fullName evidence="5">Pectinesterase inhibitor domain-containing protein</fullName>
    </recommendedName>
</protein>
<sequence length="185" mass="19880">MSISKLAIAMVISIALFLSISSPLATADEKLIQQECHYARVPDVCAQCCDSDPRSKDADAVGIATIVLGCTSSHAVKLAANLSEIARKATNQTMKEAYLECSEYFSTANTNLSTAVDMVRKGEYNAAELVLGDLGEEYFEICSWMVSGPGRASEGETDFVSPGVSYQMNVFDSLGEAASRIIERL</sequence>
<dbReference type="InterPro" id="IPR052421">
    <property type="entry name" value="PCW_Enzyme_Inhibitor"/>
</dbReference>
<dbReference type="CDD" id="cd15797">
    <property type="entry name" value="PMEI"/>
    <property type="match status" value="1"/>
</dbReference>
<dbReference type="InterPro" id="IPR034086">
    <property type="entry name" value="PMEI_plant"/>
</dbReference>
<dbReference type="PANTHER" id="PTHR36710:SF12">
    <property type="entry name" value="CELL WALL _ VACUOLAR INHIBITOR OF FRUCTOSIDASE 2-LIKE"/>
    <property type="match status" value="1"/>
</dbReference>
<dbReference type="SUPFAM" id="SSF101148">
    <property type="entry name" value="Plant invertase/pectin methylesterase inhibitor"/>
    <property type="match status" value="1"/>
</dbReference>
<evidence type="ECO:0000256" key="3">
    <source>
        <dbReference type="ARBA" id="ARBA00038471"/>
    </source>
</evidence>
<dbReference type="AlphaFoldDB" id="A0AAD3XPA5"/>
<evidence type="ECO:0000313" key="7">
    <source>
        <dbReference type="Proteomes" id="UP001279734"/>
    </source>
</evidence>
<proteinExistence type="inferred from homology"/>
<keyword evidence="7" id="KW-1185">Reference proteome</keyword>
<keyword evidence="2" id="KW-1015">Disulfide bond</keyword>
<dbReference type="PANTHER" id="PTHR36710">
    <property type="entry name" value="PECTINESTERASE INHIBITOR-LIKE"/>
    <property type="match status" value="1"/>
</dbReference>
<organism evidence="6 7">
    <name type="scientific">Nepenthes gracilis</name>
    <name type="common">Slender pitcher plant</name>
    <dbReference type="NCBI Taxonomy" id="150966"/>
    <lineage>
        <taxon>Eukaryota</taxon>
        <taxon>Viridiplantae</taxon>
        <taxon>Streptophyta</taxon>
        <taxon>Embryophyta</taxon>
        <taxon>Tracheophyta</taxon>
        <taxon>Spermatophyta</taxon>
        <taxon>Magnoliopsida</taxon>
        <taxon>eudicotyledons</taxon>
        <taxon>Gunneridae</taxon>
        <taxon>Pentapetalae</taxon>
        <taxon>Caryophyllales</taxon>
        <taxon>Nepenthaceae</taxon>
        <taxon>Nepenthes</taxon>
    </lineage>
</organism>
<dbReference type="Gene3D" id="1.20.140.40">
    <property type="entry name" value="Invertase/pectin methylesterase inhibitor family protein"/>
    <property type="match status" value="1"/>
</dbReference>
<evidence type="ECO:0000259" key="5">
    <source>
        <dbReference type="SMART" id="SM00856"/>
    </source>
</evidence>
<dbReference type="SMART" id="SM00856">
    <property type="entry name" value="PMEI"/>
    <property type="match status" value="1"/>
</dbReference>
<dbReference type="InterPro" id="IPR006501">
    <property type="entry name" value="Pectinesterase_inhib_dom"/>
</dbReference>
<evidence type="ECO:0000256" key="4">
    <source>
        <dbReference type="SAM" id="SignalP"/>
    </source>
</evidence>
<dbReference type="Pfam" id="PF04043">
    <property type="entry name" value="PMEI"/>
    <property type="match status" value="1"/>
</dbReference>
<dbReference type="Proteomes" id="UP001279734">
    <property type="component" value="Unassembled WGS sequence"/>
</dbReference>
<feature type="chain" id="PRO_5042013944" description="Pectinesterase inhibitor domain-containing protein" evidence="4">
    <location>
        <begin position="28"/>
        <end position="185"/>
    </location>
</feature>